<protein>
    <submittedName>
        <fullName evidence="4">Uncharacterized protein</fullName>
    </submittedName>
</protein>
<sequence>FVHCNFSECLKDCDEKGWLEWSVCANFLQKRNRLNESAGHSQFTTSCQKEEQRRCILGIPLSEPNETGEGRSASNSVLILALIFVILIFPGAIIALVAVVASNKQRARRRSAMLRCGSLHGFDPIKRQPVDGLTFKEAAVIFKWPTSFLPLKSIFDKQPQRPPPTRPARKRSRRRNAISSPSKNRSGSGSSGQSGTTDRFVHVNMSAREHLPSEGSKNKKRESS</sequence>
<evidence type="ECO:0000256" key="1">
    <source>
        <dbReference type="SAM" id="MobiDB-lite"/>
    </source>
</evidence>
<organism evidence="3 4">
    <name type="scientific">Romanomermis culicivorax</name>
    <name type="common">Nematode worm</name>
    <dbReference type="NCBI Taxonomy" id="13658"/>
    <lineage>
        <taxon>Eukaryota</taxon>
        <taxon>Metazoa</taxon>
        <taxon>Ecdysozoa</taxon>
        <taxon>Nematoda</taxon>
        <taxon>Enoplea</taxon>
        <taxon>Dorylaimia</taxon>
        <taxon>Mermithida</taxon>
        <taxon>Mermithoidea</taxon>
        <taxon>Mermithidae</taxon>
        <taxon>Romanomermis</taxon>
    </lineage>
</organism>
<evidence type="ECO:0000313" key="3">
    <source>
        <dbReference type="Proteomes" id="UP000887565"/>
    </source>
</evidence>
<dbReference type="WBParaSite" id="nRc.2.0.1.t35382-RA">
    <property type="protein sequence ID" value="nRc.2.0.1.t35382-RA"/>
    <property type="gene ID" value="nRc.2.0.1.g35382"/>
</dbReference>
<evidence type="ECO:0000313" key="4">
    <source>
        <dbReference type="WBParaSite" id="nRc.2.0.1.t35382-RA"/>
    </source>
</evidence>
<dbReference type="Proteomes" id="UP000887565">
    <property type="component" value="Unplaced"/>
</dbReference>
<feature type="compositionally biased region" description="Low complexity" evidence="1">
    <location>
        <begin position="179"/>
        <end position="195"/>
    </location>
</feature>
<keyword evidence="2" id="KW-1133">Transmembrane helix</keyword>
<keyword evidence="2" id="KW-0812">Transmembrane</keyword>
<proteinExistence type="predicted"/>
<keyword evidence="3" id="KW-1185">Reference proteome</keyword>
<feature type="compositionally biased region" description="Basic residues" evidence="1">
    <location>
        <begin position="167"/>
        <end position="176"/>
    </location>
</feature>
<keyword evidence="2" id="KW-0472">Membrane</keyword>
<feature type="region of interest" description="Disordered" evidence="1">
    <location>
        <begin position="153"/>
        <end position="224"/>
    </location>
</feature>
<evidence type="ECO:0000256" key="2">
    <source>
        <dbReference type="SAM" id="Phobius"/>
    </source>
</evidence>
<name>A0A915K9K3_ROMCU</name>
<accession>A0A915K9K3</accession>
<feature type="transmembrane region" description="Helical" evidence="2">
    <location>
        <begin position="77"/>
        <end position="101"/>
    </location>
</feature>
<reference evidence="4" key="1">
    <citation type="submission" date="2022-11" db="UniProtKB">
        <authorList>
            <consortium name="WormBaseParasite"/>
        </authorList>
    </citation>
    <scope>IDENTIFICATION</scope>
</reference>
<dbReference type="AlphaFoldDB" id="A0A915K9K3"/>